<organism evidence="2 3">
    <name type="scientific">Oldenlandia corymbosa var. corymbosa</name>
    <dbReference type="NCBI Taxonomy" id="529605"/>
    <lineage>
        <taxon>Eukaryota</taxon>
        <taxon>Viridiplantae</taxon>
        <taxon>Streptophyta</taxon>
        <taxon>Embryophyta</taxon>
        <taxon>Tracheophyta</taxon>
        <taxon>Spermatophyta</taxon>
        <taxon>Magnoliopsida</taxon>
        <taxon>eudicotyledons</taxon>
        <taxon>Gunneridae</taxon>
        <taxon>Pentapetalae</taxon>
        <taxon>asterids</taxon>
        <taxon>lamiids</taxon>
        <taxon>Gentianales</taxon>
        <taxon>Rubiaceae</taxon>
        <taxon>Rubioideae</taxon>
        <taxon>Spermacoceae</taxon>
        <taxon>Hedyotis-Oldenlandia complex</taxon>
        <taxon>Oldenlandia</taxon>
    </lineage>
</organism>
<sequence length="197" mass="22362">MATPGNEPKTPGGDPTTFTASPTLWDTPEEGPSQPKLTAKKIQEFVRANFHELDHLLQNSRQDDRGKEPMDPKEKRRTSFPDPRQLFSDEKETPSKGHYTVSSSSSGHGDEESVSQRNRSPAHRVVRMPSSEESAQIEPQTYKILIDAFINGLRHGRYYTEFMADPLDTFKEVLKRVNKYAQGEEANQKRRDESQSA</sequence>
<reference evidence="2" key="1">
    <citation type="submission" date="2023-03" db="EMBL/GenBank/DDBJ databases">
        <authorList>
            <person name="Julca I."/>
        </authorList>
    </citation>
    <scope>NUCLEOTIDE SEQUENCE</scope>
</reference>
<feature type="compositionally biased region" description="Basic and acidic residues" evidence="1">
    <location>
        <begin position="53"/>
        <end position="79"/>
    </location>
</feature>
<name>A0AAV1E475_OLDCO</name>
<feature type="region of interest" description="Disordered" evidence="1">
    <location>
        <begin position="1"/>
        <end position="41"/>
    </location>
</feature>
<dbReference type="AlphaFoldDB" id="A0AAV1E475"/>
<evidence type="ECO:0000313" key="2">
    <source>
        <dbReference type="EMBL" id="CAI9114915.1"/>
    </source>
</evidence>
<proteinExistence type="predicted"/>
<evidence type="ECO:0000313" key="3">
    <source>
        <dbReference type="Proteomes" id="UP001161247"/>
    </source>
</evidence>
<evidence type="ECO:0000256" key="1">
    <source>
        <dbReference type="SAM" id="MobiDB-lite"/>
    </source>
</evidence>
<feature type="region of interest" description="Disordered" evidence="1">
    <location>
        <begin position="53"/>
        <end position="138"/>
    </location>
</feature>
<gene>
    <name evidence="2" type="ORF">OLC1_LOCUS21535</name>
</gene>
<keyword evidence="3" id="KW-1185">Reference proteome</keyword>
<accession>A0AAV1E475</accession>
<dbReference type="Proteomes" id="UP001161247">
    <property type="component" value="Chromosome 8"/>
</dbReference>
<protein>
    <submittedName>
        <fullName evidence="2">OLC1v1015738C1</fullName>
    </submittedName>
</protein>
<dbReference type="EMBL" id="OX459125">
    <property type="protein sequence ID" value="CAI9114915.1"/>
    <property type="molecule type" value="Genomic_DNA"/>
</dbReference>